<dbReference type="Proteomes" id="UP000284243">
    <property type="component" value="Unassembled WGS sequence"/>
</dbReference>
<reference evidence="1 2" key="1">
    <citation type="submission" date="2018-08" db="EMBL/GenBank/DDBJ databases">
        <title>A genome reference for cultivated species of the human gut microbiota.</title>
        <authorList>
            <person name="Zou Y."/>
            <person name="Xue W."/>
            <person name="Luo G."/>
        </authorList>
    </citation>
    <scope>NUCLEOTIDE SEQUENCE [LARGE SCALE GENOMIC DNA]</scope>
    <source>
        <strain evidence="1 2">AF16-14</strain>
    </source>
</reference>
<comment type="caution">
    <text evidence="1">The sequence shown here is derived from an EMBL/GenBank/DDBJ whole genome shotgun (WGS) entry which is preliminary data.</text>
</comment>
<protein>
    <submittedName>
        <fullName evidence="1">Uncharacterized protein</fullName>
    </submittedName>
</protein>
<organism evidence="1 2">
    <name type="scientific">Odoribacter splanchnicus</name>
    <dbReference type="NCBI Taxonomy" id="28118"/>
    <lineage>
        <taxon>Bacteria</taxon>
        <taxon>Pseudomonadati</taxon>
        <taxon>Bacteroidota</taxon>
        <taxon>Bacteroidia</taxon>
        <taxon>Bacteroidales</taxon>
        <taxon>Odoribacteraceae</taxon>
        <taxon>Odoribacter</taxon>
    </lineage>
</organism>
<proteinExistence type="predicted"/>
<evidence type="ECO:0000313" key="2">
    <source>
        <dbReference type="Proteomes" id="UP000284243"/>
    </source>
</evidence>
<name>A0A412TJT0_9BACT</name>
<accession>A0A412TJT0</accession>
<evidence type="ECO:0000313" key="1">
    <source>
        <dbReference type="EMBL" id="RGU54026.1"/>
    </source>
</evidence>
<dbReference type="AlphaFoldDB" id="A0A412TJT0"/>
<gene>
    <name evidence="1" type="ORF">DWW57_17940</name>
</gene>
<sequence>MIYIFYSIIKSPIRAIFRTDEEFENRNSKFFQKFKGAFRIIETKKQSPSKNTPLNFFSEL</sequence>
<dbReference type="EMBL" id="QRYC01000040">
    <property type="protein sequence ID" value="RGU54026.1"/>
    <property type="molecule type" value="Genomic_DNA"/>
</dbReference>